<dbReference type="InterPro" id="IPR036388">
    <property type="entry name" value="WH-like_DNA-bd_sf"/>
</dbReference>
<dbReference type="InterPro" id="IPR036390">
    <property type="entry name" value="WH_DNA-bd_sf"/>
</dbReference>
<gene>
    <name evidence="2" type="ORF">A3H70_00575</name>
</gene>
<organism evidence="2 3">
    <name type="scientific">Candidatus Komeilibacteria bacterium RIFCSPLOWO2_02_FULL_48_11</name>
    <dbReference type="NCBI Taxonomy" id="1798553"/>
    <lineage>
        <taxon>Bacteria</taxon>
        <taxon>Candidatus Komeiliibacteriota</taxon>
    </lineage>
</organism>
<dbReference type="STRING" id="1798553.A3H70_00575"/>
<dbReference type="Proteomes" id="UP000178109">
    <property type="component" value="Unassembled WGS sequence"/>
</dbReference>
<proteinExistence type="predicted"/>
<dbReference type="InterPro" id="IPR051797">
    <property type="entry name" value="TrmB-like"/>
</dbReference>
<name>A0A1G2BVF2_9BACT</name>
<evidence type="ECO:0000259" key="1">
    <source>
        <dbReference type="Pfam" id="PF01978"/>
    </source>
</evidence>
<evidence type="ECO:0000313" key="2">
    <source>
        <dbReference type="EMBL" id="OGY92539.1"/>
    </source>
</evidence>
<dbReference type="InterPro" id="IPR011991">
    <property type="entry name" value="ArsR-like_HTH"/>
</dbReference>
<dbReference type="InterPro" id="IPR002831">
    <property type="entry name" value="Tscrpt_reg_TrmB_N"/>
</dbReference>
<evidence type="ECO:0000313" key="3">
    <source>
        <dbReference type="Proteomes" id="UP000178109"/>
    </source>
</evidence>
<dbReference type="SUPFAM" id="SSF46785">
    <property type="entry name" value="Winged helix' DNA-binding domain"/>
    <property type="match status" value="1"/>
</dbReference>
<dbReference type="EMBL" id="MHKO01000019">
    <property type="protein sequence ID" value="OGY92539.1"/>
    <property type="molecule type" value="Genomic_DNA"/>
</dbReference>
<feature type="domain" description="Transcription regulator TrmB N-terminal" evidence="1">
    <location>
        <begin position="7"/>
        <end position="74"/>
    </location>
</feature>
<dbReference type="AlphaFoldDB" id="A0A1G2BVF2"/>
<protein>
    <recommendedName>
        <fullName evidence="1">Transcription regulator TrmB N-terminal domain-containing protein</fullName>
    </recommendedName>
</protein>
<dbReference type="PANTHER" id="PTHR34293">
    <property type="entry name" value="HTH-TYPE TRANSCRIPTIONAL REGULATOR TRMBL2"/>
    <property type="match status" value="1"/>
</dbReference>
<reference evidence="2 3" key="1">
    <citation type="journal article" date="2016" name="Nat. Commun.">
        <title>Thousands of microbial genomes shed light on interconnected biogeochemical processes in an aquifer system.</title>
        <authorList>
            <person name="Anantharaman K."/>
            <person name="Brown C.T."/>
            <person name="Hug L.A."/>
            <person name="Sharon I."/>
            <person name="Castelle C.J."/>
            <person name="Probst A.J."/>
            <person name="Thomas B.C."/>
            <person name="Singh A."/>
            <person name="Wilkins M.J."/>
            <person name="Karaoz U."/>
            <person name="Brodie E.L."/>
            <person name="Williams K.H."/>
            <person name="Hubbard S.S."/>
            <person name="Banfield J.F."/>
        </authorList>
    </citation>
    <scope>NUCLEOTIDE SEQUENCE [LARGE SCALE GENOMIC DNA]</scope>
</reference>
<comment type="caution">
    <text evidence="2">The sequence shown here is derived from an EMBL/GenBank/DDBJ whole genome shotgun (WGS) entry which is preliminary data.</text>
</comment>
<accession>A0A1G2BVF2</accession>
<dbReference type="CDD" id="cd00090">
    <property type="entry name" value="HTH_ARSR"/>
    <property type="match status" value="1"/>
</dbReference>
<sequence length="250" mass="28328">MALEKELQYLGLSDKEARVYLAALELGSATAQEVSKKAGINRATAYFVLKQLMGLGLVSEIEEDKVAKYAAENPSQLQVLLKKKEEEVRASERTFNDILPELRSIHNRSEGKPIVRYHDGREGPELIRSEMLKLKNDEVFVFYDYDKIKEIFTEEETAQFAKDKKKRGLKTKAIYTSQSDLERPAIGTTTERRKIDVKEFPINGDISIYGDIVKVSKFLKGKNVGVVTIEDKDIAGTFKTLFKLAWKGAE</sequence>
<dbReference type="Pfam" id="PF01978">
    <property type="entry name" value="TrmB"/>
    <property type="match status" value="1"/>
</dbReference>
<dbReference type="Gene3D" id="1.10.10.10">
    <property type="entry name" value="Winged helix-like DNA-binding domain superfamily/Winged helix DNA-binding domain"/>
    <property type="match status" value="1"/>
</dbReference>
<dbReference type="PANTHER" id="PTHR34293:SF1">
    <property type="entry name" value="HTH-TYPE TRANSCRIPTIONAL REGULATOR TRMBL2"/>
    <property type="match status" value="1"/>
</dbReference>